<reference evidence="2" key="1">
    <citation type="journal article" date="2022" name="bioRxiv">
        <title>Sequencing and chromosome-scale assembly of the giantPleurodeles waltlgenome.</title>
        <authorList>
            <person name="Brown T."/>
            <person name="Elewa A."/>
            <person name="Iarovenko S."/>
            <person name="Subramanian E."/>
            <person name="Araus A.J."/>
            <person name="Petzold A."/>
            <person name="Susuki M."/>
            <person name="Suzuki K.-i.T."/>
            <person name="Hayashi T."/>
            <person name="Toyoda A."/>
            <person name="Oliveira C."/>
            <person name="Osipova E."/>
            <person name="Leigh N.D."/>
            <person name="Simon A."/>
            <person name="Yun M.H."/>
        </authorList>
    </citation>
    <scope>NUCLEOTIDE SEQUENCE</scope>
    <source>
        <strain evidence="2">20211129_DDA</strain>
        <tissue evidence="2">Liver</tissue>
    </source>
</reference>
<dbReference type="Proteomes" id="UP001066276">
    <property type="component" value="Chromosome 6"/>
</dbReference>
<evidence type="ECO:0000256" key="1">
    <source>
        <dbReference type="SAM" id="MobiDB-lite"/>
    </source>
</evidence>
<organism evidence="2 3">
    <name type="scientific">Pleurodeles waltl</name>
    <name type="common">Iberian ribbed newt</name>
    <dbReference type="NCBI Taxonomy" id="8319"/>
    <lineage>
        <taxon>Eukaryota</taxon>
        <taxon>Metazoa</taxon>
        <taxon>Chordata</taxon>
        <taxon>Craniata</taxon>
        <taxon>Vertebrata</taxon>
        <taxon>Euteleostomi</taxon>
        <taxon>Amphibia</taxon>
        <taxon>Batrachia</taxon>
        <taxon>Caudata</taxon>
        <taxon>Salamandroidea</taxon>
        <taxon>Salamandridae</taxon>
        <taxon>Pleurodelinae</taxon>
        <taxon>Pleurodeles</taxon>
    </lineage>
</organism>
<evidence type="ECO:0000313" key="2">
    <source>
        <dbReference type="EMBL" id="KAJ1141347.1"/>
    </source>
</evidence>
<accession>A0AAV7QPQ1</accession>
<feature type="region of interest" description="Disordered" evidence="1">
    <location>
        <begin position="65"/>
        <end position="87"/>
    </location>
</feature>
<name>A0AAV7QPQ1_PLEWA</name>
<keyword evidence="3" id="KW-1185">Reference proteome</keyword>
<sequence>MLLYLACLKEISGGRSHFFDRPEEVWHWLEIWDKAVPARTERARGVASQASGAERLNWRLRKAGSLEDTGNDGSVVDSIPRVEIQED</sequence>
<proteinExistence type="predicted"/>
<dbReference type="EMBL" id="JANPWB010000010">
    <property type="protein sequence ID" value="KAJ1141347.1"/>
    <property type="molecule type" value="Genomic_DNA"/>
</dbReference>
<evidence type="ECO:0000313" key="3">
    <source>
        <dbReference type="Proteomes" id="UP001066276"/>
    </source>
</evidence>
<dbReference type="AlphaFoldDB" id="A0AAV7QPQ1"/>
<protein>
    <submittedName>
        <fullName evidence="2">Uncharacterized protein</fullName>
    </submittedName>
</protein>
<comment type="caution">
    <text evidence="2">The sequence shown here is derived from an EMBL/GenBank/DDBJ whole genome shotgun (WGS) entry which is preliminary data.</text>
</comment>
<gene>
    <name evidence="2" type="ORF">NDU88_007680</name>
</gene>